<dbReference type="EMBL" id="BGKA01000025">
    <property type="protein sequence ID" value="GBH14976.1"/>
    <property type="molecule type" value="Genomic_DNA"/>
</dbReference>
<name>A0AAN4Q156_PSESF</name>
<sequence length="45" mass="5212">MTGISGIPAYNPDLYQYLSPLGWEHINLTGDYVWRQRGRFRLGAK</sequence>
<evidence type="ECO:0000313" key="2">
    <source>
        <dbReference type="Proteomes" id="UP000248291"/>
    </source>
</evidence>
<evidence type="ECO:0000313" key="1">
    <source>
        <dbReference type="EMBL" id="GBH14976.1"/>
    </source>
</evidence>
<gene>
    <name evidence="1" type="ORF">KPSA3_00892</name>
</gene>
<dbReference type="AlphaFoldDB" id="A0AAN4Q156"/>
<comment type="caution">
    <text evidence="1">The sequence shown here is derived from an EMBL/GenBank/DDBJ whole genome shotgun (WGS) entry which is preliminary data.</text>
</comment>
<reference evidence="1 2" key="1">
    <citation type="submission" date="2018-04" db="EMBL/GenBank/DDBJ databases">
        <title>Draft genome sequence of Pseudomonas syringae pv. actinidiae biovar 3 strains isolated from kiwifruit in Kagawa prefecture.</title>
        <authorList>
            <person name="Tabuchi M."/>
            <person name="Saito M."/>
            <person name="Fujiwara S."/>
            <person name="Sasa N."/>
            <person name="Akimitsu K."/>
            <person name="Gomi K."/>
            <person name="Konishi-Sugita S."/>
            <person name="Hamano K."/>
            <person name="Kataoka I."/>
        </authorList>
    </citation>
    <scope>NUCLEOTIDE SEQUENCE [LARGE SCALE GENOMIC DNA]</scope>
    <source>
        <strain evidence="1 2">MAFF212211</strain>
    </source>
</reference>
<proteinExistence type="predicted"/>
<organism evidence="1 2">
    <name type="scientific">Pseudomonas syringae pv. actinidiae</name>
    <dbReference type="NCBI Taxonomy" id="103796"/>
    <lineage>
        <taxon>Bacteria</taxon>
        <taxon>Pseudomonadati</taxon>
        <taxon>Pseudomonadota</taxon>
        <taxon>Gammaproteobacteria</taxon>
        <taxon>Pseudomonadales</taxon>
        <taxon>Pseudomonadaceae</taxon>
        <taxon>Pseudomonas</taxon>
        <taxon>Pseudomonas syringae</taxon>
    </lineage>
</organism>
<dbReference type="Proteomes" id="UP000248291">
    <property type="component" value="Unassembled WGS sequence"/>
</dbReference>
<accession>A0AAN4Q156</accession>
<protein>
    <submittedName>
        <fullName evidence="1">Transposase and inactivated derivatives</fullName>
    </submittedName>
</protein>